<keyword evidence="3" id="KW-1185">Reference proteome</keyword>
<name>A0A9N9CU39_9GLOM</name>
<gene>
    <name evidence="2" type="ORF">RFULGI_LOCUS7139</name>
</gene>
<protein>
    <submittedName>
        <fullName evidence="2">5008_t:CDS:1</fullName>
    </submittedName>
</protein>
<proteinExistence type="predicted"/>
<dbReference type="Proteomes" id="UP000789396">
    <property type="component" value="Unassembled WGS sequence"/>
</dbReference>
<dbReference type="AlphaFoldDB" id="A0A9N9CU39"/>
<feature type="signal peptide" evidence="1">
    <location>
        <begin position="1"/>
        <end position="19"/>
    </location>
</feature>
<evidence type="ECO:0000256" key="1">
    <source>
        <dbReference type="SAM" id="SignalP"/>
    </source>
</evidence>
<comment type="caution">
    <text evidence="2">The sequence shown here is derived from an EMBL/GenBank/DDBJ whole genome shotgun (WGS) entry which is preliminary data.</text>
</comment>
<feature type="chain" id="PRO_5040486309" evidence="1">
    <location>
        <begin position="20"/>
        <end position="144"/>
    </location>
</feature>
<evidence type="ECO:0000313" key="3">
    <source>
        <dbReference type="Proteomes" id="UP000789396"/>
    </source>
</evidence>
<evidence type="ECO:0000313" key="2">
    <source>
        <dbReference type="EMBL" id="CAG8615195.1"/>
    </source>
</evidence>
<accession>A0A9N9CU39</accession>
<reference evidence="2" key="1">
    <citation type="submission" date="2021-06" db="EMBL/GenBank/DDBJ databases">
        <authorList>
            <person name="Kallberg Y."/>
            <person name="Tangrot J."/>
            <person name="Rosling A."/>
        </authorList>
    </citation>
    <scope>NUCLEOTIDE SEQUENCE</scope>
    <source>
        <strain evidence="2">IN212</strain>
    </source>
</reference>
<dbReference type="EMBL" id="CAJVPZ010010013">
    <property type="protein sequence ID" value="CAG8615195.1"/>
    <property type="molecule type" value="Genomic_DNA"/>
</dbReference>
<organism evidence="2 3">
    <name type="scientific">Racocetra fulgida</name>
    <dbReference type="NCBI Taxonomy" id="60492"/>
    <lineage>
        <taxon>Eukaryota</taxon>
        <taxon>Fungi</taxon>
        <taxon>Fungi incertae sedis</taxon>
        <taxon>Mucoromycota</taxon>
        <taxon>Glomeromycotina</taxon>
        <taxon>Glomeromycetes</taxon>
        <taxon>Diversisporales</taxon>
        <taxon>Gigasporaceae</taxon>
        <taxon>Racocetra</taxon>
    </lineage>
</organism>
<sequence>MKFLALVLILICAIHLASSDDVQNCVNAVVRTINVPQAVAGTLEDLINCLNICHSKPGFESCLNNCNPFLADLLAFVPATTGVKILIGAYNNVAGCYGYITTAVTWILRNIYNMVEGGVMESICQQLLNDPNNREFYDILCIVE</sequence>
<keyword evidence="1" id="KW-0732">Signal</keyword>